<dbReference type="Gene3D" id="3.30.420.10">
    <property type="entry name" value="Ribonuclease H-like superfamily/Ribonuclease H"/>
    <property type="match status" value="1"/>
</dbReference>
<dbReference type="InterPro" id="IPR036397">
    <property type="entry name" value="RNaseH_sf"/>
</dbReference>
<evidence type="ECO:0000256" key="1">
    <source>
        <dbReference type="SAM" id="MobiDB-lite"/>
    </source>
</evidence>
<dbReference type="InParanoid" id="A0A1X7TM94"/>
<proteinExistence type="predicted"/>
<dbReference type="SUPFAM" id="SSF53098">
    <property type="entry name" value="Ribonuclease H-like"/>
    <property type="match status" value="1"/>
</dbReference>
<dbReference type="GO" id="GO:0003676">
    <property type="term" value="F:nucleic acid binding"/>
    <property type="evidence" value="ECO:0007669"/>
    <property type="project" value="InterPro"/>
</dbReference>
<dbReference type="OrthoDB" id="5985848at2759"/>
<reference evidence="3" key="1">
    <citation type="submission" date="2017-05" db="UniProtKB">
        <authorList>
            <consortium name="EnsemblMetazoa"/>
        </authorList>
    </citation>
    <scope>IDENTIFICATION</scope>
</reference>
<feature type="domain" description="DUF5641" evidence="2">
    <location>
        <begin position="353"/>
        <end position="428"/>
    </location>
</feature>
<sequence>MISISPEDRDVLRFLCVNNISLGTDDEDKAFEVKILSRCLLVKGGFNLRKFVTNSPTLRDKFDRDMKKVKDAVSGPNIKQEDCFYIDSTLGVSSTGHQKTRVSPANKMLTIPWLELLSSVLLARLDSTVQNALSSELKLGNKICYTDSKNRVHEVRALVHPESEYWYYCPGSNNPADLPSRGINPLELSKSMLQQFGPDWIHQPASSVWVCLFTCCIARTVHLKLVWDMTAQAFNRALKRFTSRRGLPFLIVSDNRVSIEWQFNLEKAPWWGGMFERLVGSMKRLRKTVGQSKLTFDELSTAITEVEGLLNSRPLSFVSTEDLEEHLTPADFLLGRRSLSLPDYGEESEDINITSSAFTKRWTNEYLLELKEAHRYSNGSRNSSIPAVGDTVLVHDEDKPRGFWKLSRIMELIVGSDGTIRGAFLSDSSNVTSDVPTGITPPSIDSLYEPNDPQSNAGLSITIS</sequence>
<dbReference type="InterPro" id="IPR012337">
    <property type="entry name" value="RNaseH-like_sf"/>
</dbReference>
<feature type="compositionally biased region" description="Polar residues" evidence="1">
    <location>
        <begin position="452"/>
        <end position="464"/>
    </location>
</feature>
<dbReference type="Pfam" id="PF18701">
    <property type="entry name" value="DUF5641"/>
    <property type="match status" value="1"/>
</dbReference>
<feature type="region of interest" description="Disordered" evidence="1">
    <location>
        <begin position="427"/>
        <end position="464"/>
    </location>
</feature>
<dbReference type="InterPro" id="IPR040676">
    <property type="entry name" value="DUF5641"/>
</dbReference>
<dbReference type="PANTHER" id="PTHR47331">
    <property type="entry name" value="PHD-TYPE DOMAIN-CONTAINING PROTEIN"/>
    <property type="match status" value="1"/>
</dbReference>
<evidence type="ECO:0000259" key="2">
    <source>
        <dbReference type="Pfam" id="PF18701"/>
    </source>
</evidence>
<protein>
    <recommendedName>
        <fullName evidence="2">DUF5641 domain-containing protein</fullName>
    </recommendedName>
</protein>
<accession>A0A1X7TM94</accession>
<name>A0A1X7TM94_AMPQE</name>
<evidence type="ECO:0000313" key="3">
    <source>
        <dbReference type="EnsemblMetazoa" id="Aqu2.1.15965_001"/>
    </source>
</evidence>
<organism evidence="3">
    <name type="scientific">Amphimedon queenslandica</name>
    <name type="common">Sponge</name>
    <dbReference type="NCBI Taxonomy" id="400682"/>
    <lineage>
        <taxon>Eukaryota</taxon>
        <taxon>Metazoa</taxon>
        <taxon>Porifera</taxon>
        <taxon>Demospongiae</taxon>
        <taxon>Heteroscleromorpha</taxon>
        <taxon>Haplosclerida</taxon>
        <taxon>Niphatidae</taxon>
        <taxon>Amphimedon</taxon>
    </lineage>
</organism>
<dbReference type="InterPro" id="IPR008042">
    <property type="entry name" value="Retrotrans_Pao"/>
</dbReference>
<dbReference type="EnsemblMetazoa" id="Aqu2.1.15965_001">
    <property type="protein sequence ID" value="Aqu2.1.15965_001"/>
    <property type="gene ID" value="Aqu2.1.15965"/>
</dbReference>
<dbReference type="Pfam" id="PF05380">
    <property type="entry name" value="Peptidase_A17"/>
    <property type="match status" value="1"/>
</dbReference>
<dbReference type="AlphaFoldDB" id="A0A1X7TM94"/>